<name>A0A8K0P961_LADFU</name>
<proteinExistence type="predicted"/>
<reference evidence="1" key="1">
    <citation type="submission" date="2013-04" db="EMBL/GenBank/DDBJ databases">
        <authorList>
            <person name="Qu J."/>
            <person name="Murali S.C."/>
            <person name="Bandaranaike D."/>
            <person name="Bellair M."/>
            <person name="Blankenburg K."/>
            <person name="Chao H."/>
            <person name="Dinh H."/>
            <person name="Doddapaneni H."/>
            <person name="Downs B."/>
            <person name="Dugan-Rocha S."/>
            <person name="Elkadiri S."/>
            <person name="Gnanaolivu R.D."/>
            <person name="Hernandez B."/>
            <person name="Javaid M."/>
            <person name="Jayaseelan J.C."/>
            <person name="Lee S."/>
            <person name="Li M."/>
            <person name="Ming W."/>
            <person name="Munidasa M."/>
            <person name="Muniz J."/>
            <person name="Nguyen L."/>
            <person name="Ongeri F."/>
            <person name="Osuji N."/>
            <person name="Pu L.-L."/>
            <person name="Puazo M."/>
            <person name="Qu C."/>
            <person name="Quiroz J."/>
            <person name="Raj R."/>
            <person name="Weissenberger G."/>
            <person name="Xin Y."/>
            <person name="Zou X."/>
            <person name="Han Y."/>
            <person name="Richards S."/>
            <person name="Worley K."/>
            <person name="Muzny D."/>
            <person name="Gibbs R."/>
        </authorList>
    </citation>
    <scope>NUCLEOTIDE SEQUENCE</scope>
    <source>
        <strain evidence="1">Sampled in the wild</strain>
    </source>
</reference>
<dbReference type="EMBL" id="KZ309223">
    <property type="protein sequence ID" value="KAG8237772.1"/>
    <property type="molecule type" value="Genomic_DNA"/>
</dbReference>
<dbReference type="OrthoDB" id="10037961at2759"/>
<evidence type="ECO:0000313" key="2">
    <source>
        <dbReference type="Proteomes" id="UP000792457"/>
    </source>
</evidence>
<evidence type="ECO:0000313" key="1">
    <source>
        <dbReference type="EMBL" id="KAG8237772.1"/>
    </source>
</evidence>
<dbReference type="InterPro" id="IPR021850">
    <property type="entry name" value="Symplekin/Pta1"/>
</dbReference>
<keyword evidence="2" id="KW-1185">Reference proteome</keyword>
<comment type="caution">
    <text evidence="1">The sequence shown here is derived from an EMBL/GenBank/DDBJ whole genome shotgun (WGS) entry which is preliminary data.</text>
</comment>
<dbReference type="GO" id="GO:0005847">
    <property type="term" value="C:mRNA cleavage and polyadenylation specificity factor complex"/>
    <property type="evidence" value="ECO:0007669"/>
    <property type="project" value="TreeGrafter"/>
</dbReference>
<dbReference type="Proteomes" id="UP000792457">
    <property type="component" value="Unassembled WGS sequence"/>
</dbReference>
<dbReference type="PANTHER" id="PTHR15245">
    <property type="entry name" value="SYMPLEKIN-RELATED"/>
    <property type="match status" value="1"/>
</dbReference>
<dbReference type="PANTHER" id="PTHR15245:SF20">
    <property type="entry name" value="SYMPLEKIN"/>
    <property type="match status" value="1"/>
</dbReference>
<protein>
    <submittedName>
        <fullName evidence="1">Uncharacterized protein</fullName>
    </submittedName>
</protein>
<accession>A0A8K0P961</accession>
<reference evidence="1" key="2">
    <citation type="submission" date="2017-10" db="EMBL/GenBank/DDBJ databases">
        <title>Ladona fulva Genome sequencing and assembly.</title>
        <authorList>
            <person name="Murali S."/>
            <person name="Richards S."/>
            <person name="Bandaranaike D."/>
            <person name="Bellair M."/>
            <person name="Blankenburg K."/>
            <person name="Chao H."/>
            <person name="Dinh H."/>
            <person name="Doddapaneni H."/>
            <person name="Dugan-Rocha S."/>
            <person name="Elkadiri S."/>
            <person name="Gnanaolivu R."/>
            <person name="Hernandez B."/>
            <person name="Skinner E."/>
            <person name="Javaid M."/>
            <person name="Lee S."/>
            <person name="Li M."/>
            <person name="Ming W."/>
            <person name="Munidasa M."/>
            <person name="Muniz J."/>
            <person name="Nguyen L."/>
            <person name="Hughes D."/>
            <person name="Osuji N."/>
            <person name="Pu L.-L."/>
            <person name="Puazo M."/>
            <person name="Qu C."/>
            <person name="Quiroz J."/>
            <person name="Raj R."/>
            <person name="Weissenberger G."/>
            <person name="Xin Y."/>
            <person name="Zou X."/>
            <person name="Han Y."/>
            <person name="Worley K."/>
            <person name="Muzny D."/>
            <person name="Gibbs R."/>
        </authorList>
    </citation>
    <scope>NUCLEOTIDE SEQUENCE</scope>
    <source>
        <strain evidence="1">Sampled in the wild</strain>
    </source>
</reference>
<gene>
    <name evidence="1" type="ORF">J437_LFUL017088</name>
</gene>
<sequence>MRVTSKLPEKIPAHFSSTYTPIAAAGTSGQIKHVARLIASQLTAAGLGPGLKQCKKENARKRCVGGFTQNSNESLNNVIWRIALKVHHSGAAIVLIAANIGACTFNEGAKTLMIIMQQLNIDAGQKCTVYCKNQDQQCIDLAQVWAQQATRGERIARRARQSTSFEATVATENNLMQLYAEDDEDDDDIPKASEAKRRKKEEDTAVTAAAVSQTVTKAPRTQRIKTLKLSEITKPFEGEERDKLAKEAVGRILKAERCSLLGGVPLLRNKILTVIASQFDERIGDGKQFFF</sequence>
<organism evidence="1 2">
    <name type="scientific">Ladona fulva</name>
    <name type="common">Scarce chaser dragonfly</name>
    <name type="synonym">Libellula fulva</name>
    <dbReference type="NCBI Taxonomy" id="123851"/>
    <lineage>
        <taxon>Eukaryota</taxon>
        <taxon>Metazoa</taxon>
        <taxon>Ecdysozoa</taxon>
        <taxon>Arthropoda</taxon>
        <taxon>Hexapoda</taxon>
        <taxon>Insecta</taxon>
        <taxon>Pterygota</taxon>
        <taxon>Palaeoptera</taxon>
        <taxon>Odonata</taxon>
        <taxon>Epiprocta</taxon>
        <taxon>Anisoptera</taxon>
        <taxon>Libelluloidea</taxon>
        <taxon>Libellulidae</taxon>
        <taxon>Ladona</taxon>
    </lineage>
</organism>
<dbReference type="AlphaFoldDB" id="A0A8K0P961"/>